<dbReference type="InterPro" id="IPR028608">
    <property type="entry name" value="CIAO1/Cia1"/>
</dbReference>
<comment type="function">
    <text evidence="4">Essential component of the cytosolic iron-sulfur (Fe/S) protein assembly machinery. Required for the maturation of extramitochondrial Fe/S proteins.</text>
</comment>
<dbReference type="EMBL" id="LR877173">
    <property type="protein sequence ID" value="CAD2222904.1"/>
    <property type="molecule type" value="Genomic_DNA"/>
</dbReference>
<feature type="repeat" description="WD" evidence="5">
    <location>
        <begin position="316"/>
        <end position="358"/>
    </location>
</feature>
<organism evidence="6 7">
    <name type="scientific">Angomonas deanei</name>
    <dbReference type="NCBI Taxonomy" id="59799"/>
    <lineage>
        <taxon>Eukaryota</taxon>
        <taxon>Discoba</taxon>
        <taxon>Euglenozoa</taxon>
        <taxon>Kinetoplastea</taxon>
        <taxon>Metakinetoplastina</taxon>
        <taxon>Trypanosomatida</taxon>
        <taxon>Trypanosomatidae</taxon>
        <taxon>Strigomonadinae</taxon>
        <taxon>Angomonas</taxon>
    </lineage>
</organism>
<evidence type="ECO:0000256" key="1">
    <source>
        <dbReference type="ARBA" id="ARBA00022574"/>
    </source>
</evidence>
<feature type="repeat" description="WD" evidence="5">
    <location>
        <begin position="69"/>
        <end position="100"/>
    </location>
</feature>
<evidence type="ECO:0000256" key="2">
    <source>
        <dbReference type="ARBA" id="ARBA00022737"/>
    </source>
</evidence>
<dbReference type="Proteomes" id="UP000515908">
    <property type="component" value="Chromosome 29"/>
</dbReference>
<keyword evidence="7" id="KW-1185">Reference proteome</keyword>
<dbReference type="PROSITE" id="PS50294">
    <property type="entry name" value="WD_REPEATS_REGION"/>
    <property type="match status" value="3"/>
</dbReference>
<name>S9WDZ2_9TRYP</name>
<evidence type="ECO:0000256" key="4">
    <source>
        <dbReference type="HAMAP-Rule" id="MF_03037"/>
    </source>
</evidence>
<dbReference type="HAMAP" id="MF_03037">
    <property type="entry name" value="ciao1"/>
    <property type="match status" value="1"/>
</dbReference>
<dbReference type="AlphaFoldDB" id="S9WDZ2"/>
<dbReference type="Pfam" id="PF00400">
    <property type="entry name" value="WD40"/>
    <property type="match status" value="6"/>
</dbReference>
<protein>
    <recommendedName>
        <fullName evidence="4">Probable cytosolic iron-sulfur protein assembly protein CIAO1 homolog</fullName>
    </recommendedName>
</protein>
<evidence type="ECO:0000313" key="7">
    <source>
        <dbReference type="Proteomes" id="UP000515908"/>
    </source>
</evidence>
<evidence type="ECO:0000313" key="6">
    <source>
        <dbReference type="EMBL" id="CAD2222904.1"/>
    </source>
</evidence>
<keyword evidence="2" id="KW-0677">Repeat</keyword>
<sequence length="358" mass="39539">MSRVPIGVGPESAQSLQVEYVAELKGHADRVWCVAWSPTAEVLASSSGDHTVKLWSVSDAGWRCIATLDGENTRTVRHVSWSPTGEYLAAASFDGTATVWRRTSESAYEFEVEGSLYGHESEVKCVEWLTDTTLATCSRDHTVWVWDRVEEGEYECGGVLTGHSQDVKHCTWCVPAEGRPILVSCGYDDTVRVWSDDSHQRDDWHCIQTIGQHEGTVWAAAFQEPAAEEGSPAGRFPLMATCSDDKTVKFWRWEETKQFSCVATLSGASERSLYDVTWAPRGAPVIATASGDNSIVLASLWEDQEGAHVRVERQVMEAHESDVNGVSFSHFGSLEEKGVLLASGGDDGRVKLWRVKYD</sequence>
<accession>S9WDZ2</accession>
<dbReference type="PRINTS" id="PR00320">
    <property type="entry name" value="GPROTEINBRPT"/>
</dbReference>
<dbReference type="CDD" id="cd00200">
    <property type="entry name" value="WD40"/>
    <property type="match status" value="1"/>
</dbReference>
<dbReference type="InterPro" id="IPR001680">
    <property type="entry name" value="WD40_rpt"/>
</dbReference>
<evidence type="ECO:0000256" key="3">
    <source>
        <dbReference type="ARBA" id="ARBA00023274"/>
    </source>
</evidence>
<dbReference type="PANTHER" id="PTHR19920">
    <property type="entry name" value="WD40 PROTEIN CIAO1"/>
    <property type="match status" value="1"/>
</dbReference>
<feature type="repeat" description="WD" evidence="5">
    <location>
        <begin position="24"/>
        <end position="58"/>
    </location>
</feature>
<reference evidence="6 7" key="1">
    <citation type="submission" date="2020-08" db="EMBL/GenBank/DDBJ databases">
        <authorList>
            <person name="Newling K."/>
            <person name="Davey J."/>
            <person name="Forrester S."/>
        </authorList>
    </citation>
    <scope>NUCLEOTIDE SEQUENCE [LARGE SCALE GENOMIC DNA]</scope>
    <source>
        <strain evidence="7">Crithidia deanei Carvalho (ATCC PRA-265)</strain>
    </source>
</reference>
<dbReference type="VEuPathDB" id="TriTrypDB:ADEAN_001046000"/>
<evidence type="ECO:0000256" key="5">
    <source>
        <dbReference type="PROSITE-ProRule" id="PRU00221"/>
    </source>
</evidence>
<dbReference type="OrthoDB" id="284782at2759"/>
<comment type="similarity">
    <text evidence="4">Belongs to the WD repeat CIA1 family.</text>
</comment>
<keyword evidence="1 5" id="KW-0853">WD repeat</keyword>
<feature type="repeat" description="WD" evidence="5">
    <location>
        <begin position="116"/>
        <end position="147"/>
    </location>
</feature>
<dbReference type="Gene3D" id="2.130.10.10">
    <property type="entry name" value="YVTN repeat-like/Quinoprotein amine dehydrogenase"/>
    <property type="match status" value="1"/>
</dbReference>
<dbReference type="InterPro" id="IPR020472">
    <property type="entry name" value="WD40_PAC1"/>
</dbReference>
<dbReference type="SMART" id="SM00320">
    <property type="entry name" value="WD40"/>
    <property type="match status" value="7"/>
</dbReference>
<dbReference type="GO" id="GO:0016226">
    <property type="term" value="P:iron-sulfur cluster assembly"/>
    <property type="evidence" value="ECO:0007669"/>
    <property type="project" value="UniProtKB-UniRule"/>
</dbReference>
<proteinExistence type="inferred from homology"/>
<gene>
    <name evidence="6" type="ORF">ADEAN_001046000</name>
</gene>
<dbReference type="GO" id="GO:1990904">
    <property type="term" value="C:ribonucleoprotein complex"/>
    <property type="evidence" value="ECO:0007669"/>
    <property type="project" value="UniProtKB-KW"/>
</dbReference>
<dbReference type="GO" id="GO:0097361">
    <property type="term" value="C:cytosolic [4Fe-4S] assembly targeting complex"/>
    <property type="evidence" value="ECO:0007669"/>
    <property type="project" value="InterPro"/>
</dbReference>
<dbReference type="InterPro" id="IPR036322">
    <property type="entry name" value="WD40_repeat_dom_sf"/>
</dbReference>
<dbReference type="PROSITE" id="PS50082">
    <property type="entry name" value="WD_REPEATS_2"/>
    <property type="match status" value="4"/>
</dbReference>
<dbReference type="SUPFAM" id="SSF50978">
    <property type="entry name" value="WD40 repeat-like"/>
    <property type="match status" value="1"/>
</dbReference>
<keyword evidence="3" id="KW-0687">Ribonucleoprotein</keyword>
<dbReference type="InterPro" id="IPR015943">
    <property type="entry name" value="WD40/YVTN_repeat-like_dom_sf"/>
</dbReference>
<dbReference type="PANTHER" id="PTHR19920:SF0">
    <property type="entry name" value="CYTOSOLIC IRON-SULFUR PROTEIN ASSEMBLY PROTEIN CIAO1-RELATED"/>
    <property type="match status" value="1"/>
</dbReference>